<evidence type="ECO:0000313" key="1">
    <source>
        <dbReference type="EMBL" id="AGM11496.1"/>
    </source>
</evidence>
<protein>
    <submittedName>
        <fullName evidence="1">Uncharacterized protein</fullName>
    </submittedName>
</protein>
<dbReference type="EMBL" id="KC292026">
    <property type="protein sequence ID" value="AGM11496.1"/>
    <property type="molecule type" value="Genomic_DNA"/>
</dbReference>
<reference evidence="1 2" key="1">
    <citation type="submission" date="2012-12" db="EMBL/GenBank/DDBJ databases">
        <authorList>
            <person name="Sencilo A."/>
            <person name="Jacobs-Sera D."/>
            <person name="Russell D.A."/>
            <person name="Ko C."/>
            <person name="Atanasova N."/>
            <person name="Osterlund E."/>
            <person name="Oksanen H.M."/>
            <person name="Bamford D.H."/>
            <person name="Hatfull G.F."/>
            <person name="Roine E."/>
            <person name="Hendrix R.W."/>
        </authorList>
    </citation>
    <scope>NUCLEOTIDE SEQUENCE [LARGE SCALE GENOMIC DNA]</scope>
</reference>
<dbReference type="Proteomes" id="UP000202786">
    <property type="component" value="Segment"/>
</dbReference>
<organism evidence="1 2">
    <name type="scientific">Halogranum tailed virus 1</name>
    <dbReference type="NCBI Taxonomy" id="1273749"/>
    <lineage>
        <taxon>Viruses</taxon>
        <taxon>Duplodnaviria</taxon>
        <taxon>Heunggongvirae</taxon>
        <taxon>Uroviricota</taxon>
        <taxon>Caudoviricetes</taxon>
        <taxon>Thumleimavirales</taxon>
        <taxon>Halomagnusviridae</taxon>
        <taxon>Hagravirus</taxon>
        <taxon>Hagravirus capitaneum</taxon>
        <taxon>Hagravirus HGTV1</taxon>
    </lineage>
</organism>
<dbReference type="GeneID" id="16193960"/>
<evidence type="ECO:0000313" key="2">
    <source>
        <dbReference type="Proteomes" id="UP000202786"/>
    </source>
</evidence>
<keyword evidence="2" id="KW-1185">Reference proteome</keyword>
<gene>
    <name evidence="1" type="primary">199</name>
    <name evidence="1" type="ORF">HGTV1_199</name>
</gene>
<dbReference type="KEGG" id="vg:16193960"/>
<sequence>MYRSSKPSKEYAWETVDVMTIGQTAYAYQQKYEVRQEMEKKSDRPSYSDGLGLGVGVGLTMVPTDEHRLKKMKDTLNEESIKEATQAWENE</sequence>
<proteinExistence type="predicted"/>
<dbReference type="RefSeq" id="YP_008059374.1">
    <property type="nucleotide sequence ID" value="NC_021328.1"/>
</dbReference>
<accession>R4TGV1</accession>
<name>R4TGV1_9CAUD</name>